<dbReference type="Pfam" id="PF12669">
    <property type="entry name" value="FeoB_associated"/>
    <property type="match status" value="1"/>
</dbReference>
<keyword evidence="2" id="KW-0472">Membrane</keyword>
<name>A0A2S8FBC0_9BACT</name>
<keyword evidence="2" id="KW-1133">Transmembrane helix</keyword>
<dbReference type="RefSeq" id="WP_105332649.1">
    <property type="nucleotide sequence ID" value="NZ_PUHY01000015.1"/>
</dbReference>
<proteinExistence type="predicted"/>
<gene>
    <name evidence="3" type="ORF">C5Y83_25660</name>
</gene>
<comment type="caution">
    <text evidence="3">The sequence shown here is derived from an EMBL/GenBank/DDBJ whole genome shotgun (WGS) entry which is preliminary data.</text>
</comment>
<feature type="compositionally biased region" description="Polar residues" evidence="1">
    <location>
        <begin position="53"/>
        <end position="76"/>
    </location>
</feature>
<dbReference type="AlphaFoldDB" id="A0A2S8FBC0"/>
<evidence type="ECO:0000256" key="2">
    <source>
        <dbReference type="SAM" id="Phobius"/>
    </source>
</evidence>
<evidence type="ECO:0000256" key="1">
    <source>
        <dbReference type="SAM" id="MobiDB-lite"/>
    </source>
</evidence>
<evidence type="ECO:0000313" key="4">
    <source>
        <dbReference type="Proteomes" id="UP000238322"/>
    </source>
</evidence>
<sequence length="76" mass="7675">MWQNLIVLGIVAIAVSYVVWTIYRGISQAAGGSCGGGCGSCGSKKQSGDGLVQLTSVPPQNKTPASADETSTLSSN</sequence>
<feature type="region of interest" description="Disordered" evidence="1">
    <location>
        <begin position="52"/>
        <end position="76"/>
    </location>
</feature>
<reference evidence="3 4" key="1">
    <citation type="submission" date="2018-02" db="EMBL/GenBank/DDBJ databases">
        <title>Comparative genomes isolates from brazilian mangrove.</title>
        <authorList>
            <person name="Araujo J.E."/>
            <person name="Taketani R.G."/>
            <person name="Silva M.C.P."/>
            <person name="Loureco M.V."/>
            <person name="Andreote F.D."/>
        </authorList>
    </citation>
    <scope>NUCLEOTIDE SEQUENCE [LARGE SCALE GENOMIC DNA]</scope>
    <source>
        <strain evidence="3 4">Hex-1 MGV</strain>
    </source>
</reference>
<protein>
    <recommendedName>
        <fullName evidence="5">FeoB-associated Cys-rich membrane protein</fullName>
    </recommendedName>
</protein>
<keyword evidence="2" id="KW-0812">Transmembrane</keyword>
<feature type="transmembrane region" description="Helical" evidence="2">
    <location>
        <begin position="6"/>
        <end position="23"/>
    </location>
</feature>
<organism evidence="3 4">
    <name type="scientific">Blastopirellula marina</name>
    <dbReference type="NCBI Taxonomy" id="124"/>
    <lineage>
        <taxon>Bacteria</taxon>
        <taxon>Pseudomonadati</taxon>
        <taxon>Planctomycetota</taxon>
        <taxon>Planctomycetia</taxon>
        <taxon>Pirellulales</taxon>
        <taxon>Pirellulaceae</taxon>
        <taxon>Blastopirellula</taxon>
    </lineage>
</organism>
<evidence type="ECO:0008006" key="5">
    <source>
        <dbReference type="Google" id="ProtNLM"/>
    </source>
</evidence>
<dbReference type="EMBL" id="PUHY01000015">
    <property type="protein sequence ID" value="PQO29455.1"/>
    <property type="molecule type" value="Genomic_DNA"/>
</dbReference>
<accession>A0A2S8FBC0</accession>
<evidence type="ECO:0000313" key="3">
    <source>
        <dbReference type="EMBL" id="PQO29455.1"/>
    </source>
</evidence>
<dbReference type="Proteomes" id="UP000238322">
    <property type="component" value="Unassembled WGS sequence"/>
</dbReference>